<evidence type="ECO:0000313" key="3">
    <source>
        <dbReference type="EMBL" id="KAF9463501.1"/>
    </source>
</evidence>
<reference evidence="3" key="1">
    <citation type="submission" date="2020-11" db="EMBL/GenBank/DDBJ databases">
        <authorList>
            <consortium name="DOE Joint Genome Institute"/>
            <person name="Ahrendt S."/>
            <person name="Riley R."/>
            <person name="Andreopoulos W."/>
            <person name="Labutti K."/>
            <person name="Pangilinan J."/>
            <person name="Ruiz-Duenas F.J."/>
            <person name="Barrasa J.M."/>
            <person name="Sanchez-Garcia M."/>
            <person name="Camarero S."/>
            <person name="Miyauchi S."/>
            <person name="Serrano A."/>
            <person name="Linde D."/>
            <person name="Babiker R."/>
            <person name="Drula E."/>
            <person name="Ayuso-Fernandez I."/>
            <person name="Pacheco R."/>
            <person name="Padilla G."/>
            <person name="Ferreira P."/>
            <person name="Barriuso J."/>
            <person name="Kellner H."/>
            <person name="Castanera R."/>
            <person name="Alfaro M."/>
            <person name="Ramirez L."/>
            <person name="Pisabarro A.G."/>
            <person name="Kuo A."/>
            <person name="Tritt A."/>
            <person name="Lipzen A."/>
            <person name="He G."/>
            <person name="Yan M."/>
            <person name="Ng V."/>
            <person name="Cullen D."/>
            <person name="Martin F."/>
            <person name="Rosso M.-N."/>
            <person name="Henrissat B."/>
            <person name="Hibbett D."/>
            <person name="Martinez A.T."/>
            <person name="Grigoriev I.V."/>
        </authorList>
    </citation>
    <scope>NUCLEOTIDE SEQUENCE</scope>
    <source>
        <strain evidence="3">CBS 247.69</strain>
    </source>
</reference>
<organism evidence="3 4">
    <name type="scientific">Collybia nuda</name>
    <dbReference type="NCBI Taxonomy" id="64659"/>
    <lineage>
        <taxon>Eukaryota</taxon>
        <taxon>Fungi</taxon>
        <taxon>Dikarya</taxon>
        <taxon>Basidiomycota</taxon>
        <taxon>Agaricomycotina</taxon>
        <taxon>Agaricomycetes</taxon>
        <taxon>Agaricomycetidae</taxon>
        <taxon>Agaricales</taxon>
        <taxon>Tricholomatineae</taxon>
        <taxon>Clitocybaceae</taxon>
        <taxon>Collybia</taxon>
    </lineage>
</organism>
<evidence type="ECO:0000313" key="4">
    <source>
        <dbReference type="Proteomes" id="UP000807353"/>
    </source>
</evidence>
<dbReference type="Proteomes" id="UP000807353">
    <property type="component" value="Unassembled WGS sequence"/>
</dbReference>
<evidence type="ECO:0000259" key="2">
    <source>
        <dbReference type="Pfam" id="PF20976"/>
    </source>
</evidence>
<dbReference type="GO" id="GO:0008033">
    <property type="term" value="P:tRNA processing"/>
    <property type="evidence" value="ECO:0007669"/>
    <property type="project" value="UniProtKB-KW"/>
</dbReference>
<dbReference type="PANTHER" id="PTHR28173">
    <property type="entry name" value="RIBONUCLEASES P/MRP PROTEIN SUBUNIT POP8"/>
    <property type="match status" value="1"/>
</dbReference>
<dbReference type="SUPFAM" id="SSF160350">
    <property type="entry name" value="Rnp2-like"/>
    <property type="match status" value="1"/>
</dbReference>
<dbReference type="GO" id="GO:0000171">
    <property type="term" value="F:ribonuclease MRP activity"/>
    <property type="evidence" value="ECO:0007669"/>
    <property type="project" value="TreeGrafter"/>
</dbReference>
<dbReference type="GO" id="GO:0004526">
    <property type="term" value="F:ribonuclease P activity"/>
    <property type="evidence" value="ECO:0007669"/>
    <property type="project" value="TreeGrafter"/>
</dbReference>
<dbReference type="InterPro" id="IPR049128">
    <property type="entry name" value="Pop8-like_dom"/>
</dbReference>
<dbReference type="PANTHER" id="PTHR28173:SF1">
    <property type="entry name" value="RIBONUCLEASES P_MRP PROTEIN SUBUNIT POP8"/>
    <property type="match status" value="1"/>
</dbReference>
<dbReference type="Pfam" id="PF20976">
    <property type="entry name" value="Pop8"/>
    <property type="match status" value="1"/>
</dbReference>
<dbReference type="AlphaFoldDB" id="A0A9P5Y920"/>
<keyword evidence="4" id="KW-1185">Reference proteome</keyword>
<proteinExistence type="predicted"/>
<sequence>MQHPFRSDYHYILLSVSPPNVDALALRKKLQDALTQSFGLTSSSIFIDILWIADKGEQFVIRVNKEDGAKLLAAIVAWSDPPRFSLVKESPFLPSLLQEGA</sequence>
<evidence type="ECO:0000256" key="1">
    <source>
        <dbReference type="ARBA" id="ARBA00022694"/>
    </source>
</evidence>
<name>A0A9P5Y920_9AGAR</name>
<dbReference type="OrthoDB" id="3265020at2759"/>
<dbReference type="GO" id="GO:0000294">
    <property type="term" value="P:nuclear-transcribed mRNA catabolic process, RNase MRP-dependent"/>
    <property type="evidence" value="ECO:0007669"/>
    <property type="project" value="TreeGrafter"/>
</dbReference>
<keyword evidence="1" id="KW-0819">tRNA processing</keyword>
<dbReference type="InterPro" id="IPR020347">
    <property type="entry name" value="Pop8"/>
</dbReference>
<gene>
    <name evidence="3" type="ORF">BDZ94DRAFT_615206</name>
</gene>
<dbReference type="GO" id="GO:0005655">
    <property type="term" value="C:nucleolar ribonuclease P complex"/>
    <property type="evidence" value="ECO:0007669"/>
    <property type="project" value="InterPro"/>
</dbReference>
<comment type="caution">
    <text evidence="3">The sequence shown here is derived from an EMBL/GenBank/DDBJ whole genome shotgun (WGS) entry which is preliminary data.</text>
</comment>
<protein>
    <recommendedName>
        <fullName evidence="2">Ribonucleases P/MRP subunit Pop8-like domain-containing protein</fullName>
    </recommendedName>
</protein>
<accession>A0A9P5Y920</accession>
<dbReference type="GO" id="GO:0000172">
    <property type="term" value="C:ribonuclease MRP complex"/>
    <property type="evidence" value="ECO:0007669"/>
    <property type="project" value="InterPro"/>
</dbReference>
<dbReference type="GO" id="GO:0034965">
    <property type="term" value="P:intronic box C/D snoRNA processing"/>
    <property type="evidence" value="ECO:0007669"/>
    <property type="project" value="TreeGrafter"/>
</dbReference>
<feature type="domain" description="Ribonucleases P/MRP subunit Pop8-like" evidence="2">
    <location>
        <begin position="14"/>
        <end position="78"/>
    </location>
</feature>
<dbReference type="InterPro" id="IPR038085">
    <property type="entry name" value="Rnp2-like_sf"/>
</dbReference>
<dbReference type="EMBL" id="MU150262">
    <property type="protein sequence ID" value="KAF9463501.1"/>
    <property type="molecule type" value="Genomic_DNA"/>
</dbReference>